<sequence>MEEELKRWALHDCSAFRDTLVPDEMKRLFERFRATRGKHVMVTPTETIRSLDRAWTAFKREADHARLSVDELAGQVCRLSREQGRRCCTTHFEDGWLRCRELGVARPDCGEWRRIVEAVPVTEVERDIRHRCNGCLVRRHAVRNVSEEDVTRHSSYPAWGPTSAPSSAAVRESYWCGVERRDPWVERGDLRAPEYGRQYGEHAPPYQQVAPDRHVRTEDQRGWEDAPEMRRLHQRLEILERENQTCVIGCSGSATSGEIARMRARRVHRVDRDDRRVISSESANVEGRVQTYSRRKL</sequence>
<dbReference type="OrthoDB" id="108311at2759"/>
<name>W2WB89_PHYNI</name>
<accession>W2WB89</accession>
<dbReference type="AlphaFoldDB" id="W2WB89"/>
<dbReference type="Proteomes" id="UP000018958">
    <property type="component" value="Unassembled WGS sequence"/>
</dbReference>
<protein>
    <submittedName>
        <fullName evidence="1">Uncharacterized protein</fullName>
    </submittedName>
</protein>
<evidence type="ECO:0000313" key="2">
    <source>
        <dbReference type="Proteomes" id="UP000018958"/>
    </source>
</evidence>
<dbReference type="EMBL" id="ANIX01003235">
    <property type="protein sequence ID" value="ETP07830.1"/>
    <property type="molecule type" value="Genomic_DNA"/>
</dbReference>
<gene>
    <name evidence="1" type="ORF">F441_16031</name>
</gene>
<proteinExistence type="predicted"/>
<organism evidence="1 2">
    <name type="scientific">Phytophthora nicotianae CJ01A1</name>
    <dbReference type="NCBI Taxonomy" id="1317063"/>
    <lineage>
        <taxon>Eukaryota</taxon>
        <taxon>Sar</taxon>
        <taxon>Stramenopiles</taxon>
        <taxon>Oomycota</taxon>
        <taxon>Peronosporomycetes</taxon>
        <taxon>Peronosporales</taxon>
        <taxon>Peronosporaceae</taxon>
        <taxon>Phytophthora</taxon>
    </lineage>
</organism>
<evidence type="ECO:0000313" key="1">
    <source>
        <dbReference type="EMBL" id="ETP07830.1"/>
    </source>
</evidence>
<comment type="caution">
    <text evidence="1">The sequence shown here is derived from an EMBL/GenBank/DDBJ whole genome shotgun (WGS) entry which is preliminary data.</text>
</comment>
<reference evidence="1 2" key="1">
    <citation type="submission" date="2013-11" db="EMBL/GenBank/DDBJ databases">
        <title>The Genome Sequence of Phytophthora parasitica CJ01A1.</title>
        <authorList>
            <consortium name="The Broad Institute Genomics Platform"/>
            <person name="Russ C."/>
            <person name="Tyler B."/>
            <person name="Panabieres F."/>
            <person name="Shan W."/>
            <person name="Tripathy S."/>
            <person name="Grunwald N."/>
            <person name="Machado M."/>
            <person name="Johnson C.S."/>
            <person name="Walker B."/>
            <person name="Young S.K."/>
            <person name="Zeng Q."/>
            <person name="Gargeya S."/>
            <person name="Fitzgerald M."/>
            <person name="Haas B."/>
            <person name="Abouelleil A."/>
            <person name="Allen A.W."/>
            <person name="Alvarado L."/>
            <person name="Arachchi H.M."/>
            <person name="Berlin A.M."/>
            <person name="Chapman S.B."/>
            <person name="Gainer-Dewar J."/>
            <person name="Goldberg J."/>
            <person name="Griggs A."/>
            <person name="Gujja S."/>
            <person name="Hansen M."/>
            <person name="Howarth C."/>
            <person name="Imamovic A."/>
            <person name="Ireland A."/>
            <person name="Larimer J."/>
            <person name="McCowan C."/>
            <person name="Murphy C."/>
            <person name="Pearson M."/>
            <person name="Poon T.W."/>
            <person name="Priest M."/>
            <person name="Roberts A."/>
            <person name="Saif S."/>
            <person name="Shea T."/>
            <person name="Sisk P."/>
            <person name="Sykes S."/>
            <person name="Wortman J."/>
            <person name="Nusbaum C."/>
            <person name="Birren B."/>
        </authorList>
    </citation>
    <scope>NUCLEOTIDE SEQUENCE [LARGE SCALE GENOMIC DNA]</scope>
    <source>
        <strain evidence="1 2">CJ01A1</strain>
    </source>
</reference>